<name>C7QEP7_CATAD</name>
<evidence type="ECO:0000313" key="2">
    <source>
        <dbReference type="EMBL" id="ACU72817.1"/>
    </source>
</evidence>
<dbReference type="AlphaFoldDB" id="C7QEP7"/>
<dbReference type="RefSeq" id="WP_015792546.1">
    <property type="nucleotide sequence ID" value="NC_013131.1"/>
</dbReference>
<dbReference type="Proteomes" id="UP000000851">
    <property type="component" value="Chromosome"/>
</dbReference>
<dbReference type="InParanoid" id="C7QEP7"/>
<protein>
    <submittedName>
        <fullName evidence="2">Uncharacterized protein</fullName>
    </submittedName>
</protein>
<proteinExistence type="predicted"/>
<gene>
    <name evidence="2" type="ordered locus">Caci_3934</name>
</gene>
<dbReference type="EMBL" id="CP001700">
    <property type="protein sequence ID" value="ACU72817.1"/>
    <property type="molecule type" value="Genomic_DNA"/>
</dbReference>
<organism evidence="2 3">
    <name type="scientific">Catenulispora acidiphila (strain DSM 44928 / JCM 14897 / NBRC 102108 / NRRL B-24433 / ID139908)</name>
    <dbReference type="NCBI Taxonomy" id="479433"/>
    <lineage>
        <taxon>Bacteria</taxon>
        <taxon>Bacillati</taxon>
        <taxon>Actinomycetota</taxon>
        <taxon>Actinomycetes</taxon>
        <taxon>Catenulisporales</taxon>
        <taxon>Catenulisporaceae</taxon>
        <taxon>Catenulispora</taxon>
    </lineage>
</organism>
<sequence>MPSEATPLASRAEASDATPDITAEREEHGGRSRAPIHNPVGILNANVSAFGHRMVAGIAAIPELPKEQDREPWNGAVAQFDAFAAGRAHAAEETTSRTIATTVAAAAEVRTAIHAGHDIVSRIASVQLVGPQHDRF</sequence>
<evidence type="ECO:0000256" key="1">
    <source>
        <dbReference type="SAM" id="MobiDB-lite"/>
    </source>
</evidence>
<keyword evidence="3" id="KW-1185">Reference proteome</keyword>
<dbReference type="KEGG" id="cai:Caci_3934"/>
<dbReference type="HOGENOM" id="CLU_1871680_0_0_11"/>
<feature type="region of interest" description="Disordered" evidence="1">
    <location>
        <begin position="1"/>
        <end position="37"/>
    </location>
</feature>
<evidence type="ECO:0000313" key="3">
    <source>
        <dbReference type="Proteomes" id="UP000000851"/>
    </source>
</evidence>
<reference evidence="2 3" key="1">
    <citation type="journal article" date="2009" name="Stand. Genomic Sci.">
        <title>Complete genome sequence of Catenulispora acidiphila type strain (ID 139908).</title>
        <authorList>
            <person name="Copeland A."/>
            <person name="Lapidus A."/>
            <person name="Glavina Del Rio T."/>
            <person name="Nolan M."/>
            <person name="Lucas S."/>
            <person name="Chen F."/>
            <person name="Tice H."/>
            <person name="Cheng J.F."/>
            <person name="Bruce D."/>
            <person name="Goodwin L."/>
            <person name="Pitluck S."/>
            <person name="Mikhailova N."/>
            <person name="Pati A."/>
            <person name="Ivanova N."/>
            <person name="Mavromatis K."/>
            <person name="Chen A."/>
            <person name="Palaniappan K."/>
            <person name="Chain P."/>
            <person name="Land M."/>
            <person name="Hauser L."/>
            <person name="Chang Y.J."/>
            <person name="Jeffries C.D."/>
            <person name="Chertkov O."/>
            <person name="Brettin T."/>
            <person name="Detter J.C."/>
            <person name="Han C."/>
            <person name="Ali Z."/>
            <person name="Tindall B.J."/>
            <person name="Goker M."/>
            <person name="Bristow J."/>
            <person name="Eisen J.A."/>
            <person name="Markowitz V."/>
            <person name="Hugenholtz P."/>
            <person name="Kyrpides N.C."/>
            <person name="Klenk H.P."/>
        </authorList>
    </citation>
    <scope>NUCLEOTIDE SEQUENCE [LARGE SCALE GENOMIC DNA]</scope>
    <source>
        <strain evidence="3">DSM 44928 / JCM 14897 / NBRC 102108 / NRRL B-24433 / ID139908</strain>
    </source>
</reference>
<accession>C7QEP7</accession>